<feature type="region of interest" description="Disordered" evidence="1">
    <location>
        <begin position="17"/>
        <end position="56"/>
    </location>
</feature>
<reference evidence="3 4" key="1">
    <citation type="submission" date="2023-10" db="EMBL/GenBank/DDBJ databases">
        <title>Chromosome-scale genome assembly provides insights into flower coloration mechanisms of Canna indica.</title>
        <authorList>
            <person name="Li C."/>
        </authorList>
    </citation>
    <scope>NUCLEOTIDE SEQUENCE [LARGE SCALE GENOMIC DNA]</scope>
    <source>
        <tissue evidence="3">Flower</tissue>
    </source>
</reference>
<accession>A0AAQ3K3D6</accession>
<dbReference type="AlphaFoldDB" id="A0AAQ3K3D6"/>
<gene>
    <name evidence="3" type="ORF">Cni_G09917</name>
</gene>
<evidence type="ECO:0000256" key="2">
    <source>
        <dbReference type="SAM" id="Phobius"/>
    </source>
</evidence>
<evidence type="ECO:0000313" key="4">
    <source>
        <dbReference type="Proteomes" id="UP001327560"/>
    </source>
</evidence>
<proteinExistence type="predicted"/>
<dbReference type="Proteomes" id="UP001327560">
    <property type="component" value="Chromosome 3"/>
</dbReference>
<feature type="transmembrane region" description="Helical" evidence="2">
    <location>
        <begin position="82"/>
        <end position="100"/>
    </location>
</feature>
<name>A0AAQ3K3D6_9LILI</name>
<sequence length="160" mass="17717">MGKRSDDDLVGNLQRERLQSAMGKCVDPEKPSRPGMGGERSERRAGDQEGQAAADRKGGKSSLYYIFHFARPSLCGRGDRRCCWILVAGLLILPFLFYLFTAIGRTHVSSHFDIPRPKGFSFVIDGGPTMSRPPPKTLLIRCKNPSIPHCSRFAAPDLLL</sequence>
<evidence type="ECO:0000313" key="3">
    <source>
        <dbReference type="EMBL" id="WOL01203.1"/>
    </source>
</evidence>
<evidence type="ECO:0000256" key="1">
    <source>
        <dbReference type="SAM" id="MobiDB-lite"/>
    </source>
</evidence>
<keyword evidence="2" id="KW-0812">Transmembrane</keyword>
<keyword evidence="4" id="KW-1185">Reference proteome</keyword>
<protein>
    <submittedName>
        <fullName evidence="3">Uncharacterized protein</fullName>
    </submittedName>
</protein>
<keyword evidence="2" id="KW-1133">Transmembrane helix</keyword>
<keyword evidence="2" id="KW-0472">Membrane</keyword>
<dbReference type="EMBL" id="CP136892">
    <property type="protein sequence ID" value="WOL01203.1"/>
    <property type="molecule type" value="Genomic_DNA"/>
</dbReference>
<organism evidence="3 4">
    <name type="scientific">Canna indica</name>
    <name type="common">Indian-shot</name>
    <dbReference type="NCBI Taxonomy" id="4628"/>
    <lineage>
        <taxon>Eukaryota</taxon>
        <taxon>Viridiplantae</taxon>
        <taxon>Streptophyta</taxon>
        <taxon>Embryophyta</taxon>
        <taxon>Tracheophyta</taxon>
        <taxon>Spermatophyta</taxon>
        <taxon>Magnoliopsida</taxon>
        <taxon>Liliopsida</taxon>
        <taxon>Zingiberales</taxon>
        <taxon>Cannaceae</taxon>
        <taxon>Canna</taxon>
    </lineage>
</organism>